<sequence length="211" mass="21554">MPSETLILAFDTSAAHCAAALLSGDRVLAEAREDMARGQAERLVPLLEQVLREGGHDWPDLSALAVGTGPGNFTGIRIAVSLARGLSLGLSIPAIGVTGFEALSQGQALPHLATLPAPRDHLYGQLRSASGASAPQMFPADQIPADLHPANIPLIGAAPGATPGPANPAPAIARIARARLALGHPTPPPAPVYLRPADAAPPRDAPPRIIA</sequence>
<dbReference type="EMBL" id="QWJJ01000009">
    <property type="protein sequence ID" value="RII38529.1"/>
    <property type="molecule type" value="Genomic_DNA"/>
</dbReference>
<comment type="caution">
    <text evidence="3">The sequence shown here is derived from an EMBL/GenBank/DDBJ whole genome shotgun (WGS) entry which is preliminary data.</text>
</comment>
<gene>
    <name evidence="3" type="primary">tsaB</name>
    <name evidence="3" type="ORF">DL237_11700</name>
</gene>
<dbReference type="AlphaFoldDB" id="A0A399J220"/>
<dbReference type="Gene3D" id="3.30.420.40">
    <property type="match status" value="2"/>
</dbReference>
<keyword evidence="3" id="KW-0808">Transferase</keyword>
<dbReference type="InterPro" id="IPR022496">
    <property type="entry name" value="T6A_TsaB"/>
</dbReference>
<name>A0A399J220_9RHOB</name>
<dbReference type="OrthoDB" id="9809995at2"/>
<dbReference type="InterPro" id="IPR000905">
    <property type="entry name" value="Gcp-like_dom"/>
</dbReference>
<dbReference type="NCBIfam" id="TIGR03725">
    <property type="entry name" value="T6A_YeaZ"/>
    <property type="match status" value="1"/>
</dbReference>
<dbReference type="PANTHER" id="PTHR11735:SF11">
    <property type="entry name" value="TRNA THREONYLCARBAMOYLADENOSINE BIOSYNTHESIS PROTEIN TSAB"/>
    <property type="match status" value="1"/>
</dbReference>
<proteinExistence type="predicted"/>
<feature type="compositionally biased region" description="Low complexity" evidence="1">
    <location>
        <begin position="195"/>
        <end position="211"/>
    </location>
</feature>
<organism evidence="3 4">
    <name type="scientific">Pseudooceanicola sediminis</name>
    <dbReference type="NCBI Taxonomy" id="2211117"/>
    <lineage>
        <taxon>Bacteria</taxon>
        <taxon>Pseudomonadati</taxon>
        <taxon>Pseudomonadota</taxon>
        <taxon>Alphaproteobacteria</taxon>
        <taxon>Rhodobacterales</taxon>
        <taxon>Paracoccaceae</taxon>
        <taxon>Pseudooceanicola</taxon>
    </lineage>
</organism>
<dbReference type="GO" id="GO:0005829">
    <property type="term" value="C:cytosol"/>
    <property type="evidence" value="ECO:0007669"/>
    <property type="project" value="TreeGrafter"/>
</dbReference>
<dbReference type="PANTHER" id="PTHR11735">
    <property type="entry name" value="TRNA N6-ADENOSINE THREONYLCARBAMOYLTRANSFERASE"/>
    <property type="match status" value="1"/>
</dbReference>
<keyword evidence="4" id="KW-1185">Reference proteome</keyword>
<dbReference type="Pfam" id="PF00814">
    <property type="entry name" value="TsaD"/>
    <property type="match status" value="1"/>
</dbReference>
<dbReference type="Proteomes" id="UP000265848">
    <property type="component" value="Unassembled WGS sequence"/>
</dbReference>
<evidence type="ECO:0000313" key="4">
    <source>
        <dbReference type="Proteomes" id="UP000265848"/>
    </source>
</evidence>
<evidence type="ECO:0000256" key="1">
    <source>
        <dbReference type="SAM" id="MobiDB-lite"/>
    </source>
</evidence>
<evidence type="ECO:0000259" key="2">
    <source>
        <dbReference type="Pfam" id="PF00814"/>
    </source>
</evidence>
<evidence type="ECO:0000313" key="3">
    <source>
        <dbReference type="EMBL" id="RII38529.1"/>
    </source>
</evidence>
<reference evidence="3 4" key="1">
    <citation type="submission" date="2018-08" db="EMBL/GenBank/DDBJ databases">
        <title>Pseudooceanicola sediminis CY03 in the family Rhodobacteracea.</title>
        <authorList>
            <person name="Zhang Y.-J."/>
        </authorList>
    </citation>
    <scope>NUCLEOTIDE SEQUENCE [LARGE SCALE GENOMIC DNA]</scope>
    <source>
        <strain evidence="3 4">CY03</strain>
    </source>
</reference>
<dbReference type="GO" id="GO:0016740">
    <property type="term" value="F:transferase activity"/>
    <property type="evidence" value="ECO:0007669"/>
    <property type="project" value="UniProtKB-KW"/>
</dbReference>
<accession>A0A399J220</accession>
<protein>
    <submittedName>
        <fullName evidence="3">tRNA (Adenosine(37)-N6)-threonylcarbamoyltransferase complex dimerization subunit type 1 TsaB</fullName>
    </submittedName>
</protein>
<dbReference type="InterPro" id="IPR043129">
    <property type="entry name" value="ATPase_NBD"/>
</dbReference>
<dbReference type="GO" id="GO:0002949">
    <property type="term" value="P:tRNA threonylcarbamoyladenosine modification"/>
    <property type="evidence" value="ECO:0007669"/>
    <property type="project" value="InterPro"/>
</dbReference>
<dbReference type="SUPFAM" id="SSF53067">
    <property type="entry name" value="Actin-like ATPase domain"/>
    <property type="match status" value="1"/>
</dbReference>
<feature type="region of interest" description="Disordered" evidence="1">
    <location>
        <begin position="187"/>
        <end position="211"/>
    </location>
</feature>
<dbReference type="RefSeq" id="WP_119399246.1">
    <property type="nucleotide sequence ID" value="NZ_QWJJ01000009.1"/>
</dbReference>
<feature type="domain" description="Gcp-like" evidence="2">
    <location>
        <begin position="34"/>
        <end position="109"/>
    </location>
</feature>